<dbReference type="EMBL" id="BAABUK010000004">
    <property type="protein sequence ID" value="GAA5809213.1"/>
    <property type="molecule type" value="Genomic_DNA"/>
</dbReference>
<comment type="caution">
    <text evidence="1">The sequence shown here is derived from an EMBL/GenBank/DDBJ whole genome shotgun (WGS) entry which is preliminary data.</text>
</comment>
<reference evidence="1 2" key="1">
    <citation type="submission" date="2024-04" db="EMBL/GenBank/DDBJ databases">
        <title>genome sequences of Mucor flavus KT1a and Helicostylum pulchrum KT1b strains isolated from the surface of a dry-aged beef.</title>
        <authorList>
            <person name="Toyotome T."/>
            <person name="Hosono M."/>
            <person name="Torimaru M."/>
            <person name="Fukuda K."/>
            <person name="Mikami N."/>
        </authorList>
    </citation>
    <scope>NUCLEOTIDE SEQUENCE [LARGE SCALE GENOMIC DNA]</scope>
    <source>
        <strain evidence="1 2">KT1a</strain>
    </source>
</reference>
<sequence length="135" mass="15363">MANTDDQSNTLSKWLGLRIYGYCIYNKLTDGSSFKVVQAYLLRIFHQHMEIDSISCCPYTMKDCSCNLKNDEEVLFYIFFYFERGDPPVKSVKCTTGGALVILGTQEGYSAECYDANGVYSVVPVEEAIEPSYYY</sequence>
<evidence type="ECO:0000313" key="2">
    <source>
        <dbReference type="Proteomes" id="UP001473302"/>
    </source>
</evidence>
<protein>
    <submittedName>
        <fullName evidence="1">Uncharacterized protein</fullName>
    </submittedName>
</protein>
<accession>A0ABP9YQR8</accession>
<name>A0ABP9YQR8_9FUNG</name>
<evidence type="ECO:0000313" key="1">
    <source>
        <dbReference type="EMBL" id="GAA5809213.1"/>
    </source>
</evidence>
<dbReference type="Proteomes" id="UP001473302">
    <property type="component" value="Unassembled WGS sequence"/>
</dbReference>
<proteinExistence type="predicted"/>
<keyword evidence="2" id="KW-1185">Reference proteome</keyword>
<gene>
    <name evidence="1" type="ORF">MFLAVUS_002618</name>
</gene>
<organism evidence="1 2">
    <name type="scientific">Mucor flavus</name>
    <dbReference type="NCBI Taxonomy" id="439312"/>
    <lineage>
        <taxon>Eukaryota</taxon>
        <taxon>Fungi</taxon>
        <taxon>Fungi incertae sedis</taxon>
        <taxon>Mucoromycota</taxon>
        <taxon>Mucoromycotina</taxon>
        <taxon>Mucoromycetes</taxon>
        <taxon>Mucorales</taxon>
        <taxon>Mucorineae</taxon>
        <taxon>Mucoraceae</taxon>
        <taxon>Mucor</taxon>
    </lineage>
</organism>